<dbReference type="EMBL" id="BARU01008015">
    <property type="protein sequence ID" value="GAH35610.1"/>
    <property type="molecule type" value="Genomic_DNA"/>
</dbReference>
<name>X1FSV9_9ZZZZ</name>
<proteinExistence type="predicted"/>
<reference evidence="1" key="1">
    <citation type="journal article" date="2014" name="Front. Microbiol.">
        <title>High frequency of phylogenetically diverse reductive dehalogenase-homologous genes in deep subseafloor sedimentary metagenomes.</title>
        <authorList>
            <person name="Kawai M."/>
            <person name="Futagami T."/>
            <person name="Toyoda A."/>
            <person name="Takaki Y."/>
            <person name="Nishi S."/>
            <person name="Hori S."/>
            <person name="Arai W."/>
            <person name="Tsubouchi T."/>
            <person name="Morono Y."/>
            <person name="Uchiyama I."/>
            <person name="Ito T."/>
            <person name="Fujiyama A."/>
            <person name="Inagaki F."/>
            <person name="Takami H."/>
        </authorList>
    </citation>
    <scope>NUCLEOTIDE SEQUENCE</scope>
    <source>
        <strain evidence="1">Expedition CK06-06</strain>
    </source>
</reference>
<organism evidence="1">
    <name type="scientific">marine sediment metagenome</name>
    <dbReference type="NCBI Taxonomy" id="412755"/>
    <lineage>
        <taxon>unclassified sequences</taxon>
        <taxon>metagenomes</taxon>
        <taxon>ecological metagenomes</taxon>
    </lineage>
</organism>
<gene>
    <name evidence="1" type="ORF">S03H2_15749</name>
</gene>
<evidence type="ECO:0000313" key="1">
    <source>
        <dbReference type="EMBL" id="GAH35610.1"/>
    </source>
</evidence>
<comment type="caution">
    <text evidence="1">The sequence shown here is derived from an EMBL/GenBank/DDBJ whole genome shotgun (WGS) entry which is preliminary data.</text>
</comment>
<dbReference type="AlphaFoldDB" id="X1FSV9"/>
<accession>X1FSV9</accession>
<feature type="non-terminal residue" evidence="1">
    <location>
        <position position="1"/>
    </location>
</feature>
<protein>
    <submittedName>
        <fullName evidence="1">Uncharacterized protein</fullName>
    </submittedName>
</protein>
<sequence>KEPELVHKKGDFKEWKFATEEICCKPMEQAIIGERITFQDPISFAHGNEDSEEKIQRVKRGIGVFITCACWPIQSMQMHYCHFCGKKIEIEEEK</sequence>